<feature type="domain" description="Hemerythrin-like" evidence="1">
    <location>
        <begin position="4"/>
        <end position="142"/>
    </location>
</feature>
<reference evidence="2" key="1">
    <citation type="submission" date="2020-10" db="EMBL/GenBank/DDBJ databases">
        <authorList>
            <person name="Gilroy R."/>
        </authorList>
    </citation>
    <scope>NUCLEOTIDE SEQUENCE</scope>
    <source>
        <strain evidence="2">E3-2379</strain>
    </source>
</reference>
<name>A0A9D9N766_9FIRM</name>
<dbReference type="PANTHER" id="PTHR39966">
    <property type="entry name" value="BLL2471 PROTEIN-RELATED"/>
    <property type="match status" value="1"/>
</dbReference>
<dbReference type="Gene3D" id="1.20.120.520">
    <property type="entry name" value="nmb1532 protein domain like"/>
    <property type="match status" value="1"/>
</dbReference>
<dbReference type="Proteomes" id="UP000823618">
    <property type="component" value="Unassembled WGS sequence"/>
</dbReference>
<dbReference type="PANTHER" id="PTHR39966:SF1">
    <property type="entry name" value="HEMERYTHRIN-LIKE DOMAIN-CONTAINING PROTEIN"/>
    <property type="match status" value="1"/>
</dbReference>
<organism evidence="2 3">
    <name type="scientific">Candidatus Scybalomonas excrementavium</name>
    <dbReference type="NCBI Taxonomy" id="2840943"/>
    <lineage>
        <taxon>Bacteria</taxon>
        <taxon>Bacillati</taxon>
        <taxon>Bacillota</taxon>
        <taxon>Clostridia</taxon>
        <taxon>Lachnospirales</taxon>
        <taxon>Lachnospiraceae</taxon>
        <taxon>Lachnospiraceae incertae sedis</taxon>
        <taxon>Candidatus Scybalomonas</taxon>
    </lineage>
</organism>
<gene>
    <name evidence="2" type="ORF">IAC13_02035</name>
</gene>
<reference evidence="2" key="2">
    <citation type="journal article" date="2021" name="PeerJ">
        <title>Extensive microbial diversity within the chicken gut microbiome revealed by metagenomics and culture.</title>
        <authorList>
            <person name="Gilroy R."/>
            <person name="Ravi A."/>
            <person name="Getino M."/>
            <person name="Pursley I."/>
            <person name="Horton D.L."/>
            <person name="Alikhan N.F."/>
            <person name="Baker D."/>
            <person name="Gharbi K."/>
            <person name="Hall N."/>
            <person name="Watson M."/>
            <person name="Adriaenssens E.M."/>
            <person name="Foster-Nyarko E."/>
            <person name="Jarju S."/>
            <person name="Secka A."/>
            <person name="Antonio M."/>
            <person name="Oren A."/>
            <person name="Chaudhuri R.R."/>
            <person name="La Ragione R."/>
            <person name="Hildebrand F."/>
            <person name="Pallen M.J."/>
        </authorList>
    </citation>
    <scope>NUCLEOTIDE SEQUENCE</scope>
    <source>
        <strain evidence="2">E3-2379</strain>
    </source>
</reference>
<evidence type="ECO:0000313" key="2">
    <source>
        <dbReference type="EMBL" id="MBO8462693.1"/>
    </source>
</evidence>
<dbReference type="GO" id="GO:0005886">
    <property type="term" value="C:plasma membrane"/>
    <property type="evidence" value="ECO:0007669"/>
    <property type="project" value="TreeGrafter"/>
</dbReference>
<sequence length="167" mass="19570">MQGIIETLREEHDEIEKFIEALRVKCIAFMEHNEVNLQDFKDAVQFIRTYADLRHHQKEEKILFKAMLDHLGTVAVNLIQHGMLVEHDLARLHVMELEKAVEAYEKAPTPENKIDIISNAMGYYYLLKRHIAKENEVIYPYAQKSLSAEIMKELDEAVIPYMEEISK</sequence>
<comment type="caution">
    <text evidence="2">The sequence shown here is derived from an EMBL/GenBank/DDBJ whole genome shotgun (WGS) entry which is preliminary data.</text>
</comment>
<evidence type="ECO:0000259" key="1">
    <source>
        <dbReference type="Pfam" id="PF01814"/>
    </source>
</evidence>
<protein>
    <submittedName>
        <fullName evidence="2">Hemerythrin domain-containing protein</fullName>
    </submittedName>
</protein>
<accession>A0A9D9N766</accession>
<dbReference type="InterPro" id="IPR012312">
    <property type="entry name" value="Hemerythrin-like"/>
</dbReference>
<dbReference type="Pfam" id="PF01814">
    <property type="entry name" value="Hemerythrin"/>
    <property type="match status" value="1"/>
</dbReference>
<dbReference type="AlphaFoldDB" id="A0A9D9N766"/>
<dbReference type="EMBL" id="JADIML010000062">
    <property type="protein sequence ID" value="MBO8462693.1"/>
    <property type="molecule type" value="Genomic_DNA"/>
</dbReference>
<proteinExistence type="predicted"/>
<evidence type="ECO:0000313" key="3">
    <source>
        <dbReference type="Proteomes" id="UP000823618"/>
    </source>
</evidence>